<reference evidence="1 2" key="1">
    <citation type="submission" date="2016-05" db="EMBL/GenBank/DDBJ databases">
        <title>Single-cell genome of chain-forming Candidatus Thiomargarita nelsonii and comparison to other large sulfur-oxidizing bacteria.</title>
        <authorList>
            <person name="Winkel M."/>
            <person name="Salman V."/>
            <person name="Woyke T."/>
            <person name="Schulz-Vogt H."/>
            <person name="Richter M."/>
            <person name="Flood B."/>
            <person name="Bailey J."/>
            <person name="Amann R."/>
            <person name="Mussmann M."/>
        </authorList>
    </citation>
    <scope>NUCLEOTIDE SEQUENCE [LARGE SCALE GENOMIC DNA]</scope>
    <source>
        <strain evidence="1 2">THI036</strain>
    </source>
</reference>
<evidence type="ECO:0000313" key="1">
    <source>
        <dbReference type="EMBL" id="OAD23241.1"/>
    </source>
</evidence>
<dbReference type="EMBL" id="LUTY01000473">
    <property type="protein sequence ID" value="OAD23241.1"/>
    <property type="molecule type" value="Genomic_DNA"/>
</dbReference>
<protein>
    <submittedName>
        <fullName evidence="1">Uncharacterized protein</fullName>
    </submittedName>
</protein>
<comment type="caution">
    <text evidence="1">The sequence shown here is derived from an EMBL/GenBank/DDBJ whole genome shotgun (WGS) entry which is preliminary data.</text>
</comment>
<dbReference type="AlphaFoldDB" id="A0A176S570"/>
<organism evidence="1 2">
    <name type="scientific">Candidatus Thiomargarita nelsonii</name>
    <dbReference type="NCBI Taxonomy" id="1003181"/>
    <lineage>
        <taxon>Bacteria</taxon>
        <taxon>Pseudomonadati</taxon>
        <taxon>Pseudomonadota</taxon>
        <taxon>Gammaproteobacteria</taxon>
        <taxon>Thiotrichales</taxon>
        <taxon>Thiotrichaceae</taxon>
        <taxon>Thiomargarita</taxon>
    </lineage>
</organism>
<gene>
    <name evidence="1" type="ORF">THIOM_000930</name>
</gene>
<evidence type="ECO:0000313" key="2">
    <source>
        <dbReference type="Proteomes" id="UP000076962"/>
    </source>
</evidence>
<feature type="non-terminal residue" evidence="1">
    <location>
        <position position="122"/>
    </location>
</feature>
<accession>A0A176S570</accession>
<proteinExistence type="predicted"/>
<dbReference type="Proteomes" id="UP000076962">
    <property type="component" value="Unassembled WGS sequence"/>
</dbReference>
<sequence length="122" mass="14856">MPNIIDEYHELLDSDASIKKVDRTITLIEKMLVVRWTEQLSLCHTEEEITLRLDNEFKQYFHFYSMKYPEIGQLMKVMSNQTQRVLKVFWILVFFPPLMEHDWFPQKSKYSFFLDTCLVLFH</sequence>
<name>A0A176S570_9GAMM</name>
<keyword evidence="2" id="KW-1185">Reference proteome</keyword>